<proteinExistence type="predicted"/>
<keyword evidence="2" id="KW-1185">Reference proteome</keyword>
<evidence type="ECO:0000313" key="1">
    <source>
        <dbReference type="EMBL" id="OCK87667.1"/>
    </source>
</evidence>
<dbReference type="EMBL" id="KV748257">
    <property type="protein sequence ID" value="OCK87667.1"/>
    <property type="molecule type" value="Genomic_DNA"/>
</dbReference>
<name>A0ACC8EN08_9PEZI</name>
<sequence length="73" mass="8412">SYQEGRIALAILAIKQNQFHSVRYATVTYDVSRATLQRRRGGTLLRRDCKANLKKLTKLKEEAITKHILDLDL</sequence>
<reference evidence="1 2" key="1">
    <citation type="journal article" date="2016" name="Nat. Commun.">
        <title>Ectomycorrhizal ecology is imprinted in the genome of the dominant symbiotic fungus Cenococcum geophilum.</title>
        <authorList>
            <consortium name="DOE Joint Genome Institute"/>
            <person name="Peter M."/>
            <person name="Kohler A."/>
            <person name="Ohm R.A."/>
            <person name="Kuo A."/>
            <person name="Krutzmann J."/>
            <person name="Morin E."/>
            <person name="Arend M."/>
            <person name="Barry K.W."/>
            <person name="Binder M."/>
            <person name="Choi C."/>
            <person name="Clum A."/>
            <person name="Copeland A."/>
            <person name="Grisel N."/>
            <person name="Haridas S."/>
            <person name="Kipfer T."/>
            <person name="LaButti K."/>
            <person name="Lindquist E."/>
            <person name="Lipzen A."/>
            <person name="Maire R."/>
            <person name="Meier B."/>
            <person name="Mihaltcheva S."/>
            <person name="Molinier V."/>
            <person name="Murat C."/>
            <person name="Poggeler S."/>
            <person name="Quandt C.A."/>
            <person name="Sperisen C."/>
            <person name="Tritt A."/>
            <person name="Tisserant E."/>
            <person name="Crous P.W."/>
            <person name="Henrissat B."/>
            <person name="Nehls U."/>
            <person name="Egli S."/>
            <person name="Spatafora J.W."/>
            <person name="Grigoriev I.V."/>
            <person name="Martin F.M."/>
        </authorList>
    </citation>
    <scope>NUCLEOTIDE SEQUENCE [LARGE SCALE GENOMIC DNA]</scope>
    <source>
        <strain evidence="1 2">1.58</strain>
    </source>
</reference>
<feature type="non-terminal residue" evidence="1">
    <location>
        <position position="1"/>
    </location>
</feature>
<protein>
    <submittedName>
        <fullName evidence="1">Uncharacterized protein</fullName>
    </submittedName>
</protein>
<organism evidence="1 2">
    <name type="scientific">Cenococcum geophilum 1.58</name>
    <dbReference type="NCBI Taxonomy" id="794803"/>
    <lineage>
        <taxon>Eukaryota</taxon>
        <taxon>Fungi</taxon>
        <taxon>Dikarya</taxon>
        <taxon>Ascomycota</taxon>
        <taxon>Pezizomycotina</taxon>
        <taxon>Dothideomycetes</taxon>
        <taxon>Pleosporomycetidae</taxon>
        <taxon>Gloniales</taxon>
        <taxon>Gloniaceae</taxon>
        <taxon>Cenococcum</taxon>
    </lineage>
</organism>
<accession>A0ACC8EN08</accession>
<gene>
    <name evidence="1" type="ORF">K441DRAFT_741654</name>
</gene>
<dbReference type="Proteomes" id="UP000250078">
    <property type="component" value="Unassembled WGS sequence"/>
</dbReference>
<evidence type="ECO:0000313" key="2">
    <source>
        <dbReference type="Proteomes" id="UP000250078"/>
    </source>
</evidence>